<evidence type="ECO:0000313" key="1">
    <source>
        <dbReference type="EMBL" id="CAJ2658943.1"/>
    </source>
</evidence>
<comment type="caution">
    <text evidence="1">The sequence shown here is derived from an EMBL/GenBank/DDBJ whole genome shotgun (WGS) entry which is preliminary data.</text>
</comment>
<keyword evidence="2" id="KW-1185">Reference proteome</keyword>
<evidence type="ECO:0000313" key="2">
    <source>
        <dbReference type="Proteomes" id="UP001177021"/>
    </source>
</evidence>
<reference evidence="1" key="1">
    <citation type="submission" date="2023-10" db="EMBL/GenBank/DDBJ databases">
        <authorList>
            <person name="Rodriguez Cubillos JULIANA M."/>
            <person name="De Vega J."/>
        </authorList>
    </citation>
    <scope>NUCLEOTIDE SEQUENCE</scope>
</reference>
<name>A0ACB0KR31_TRIPR</name>
<sequence length="180" mass="20948">MVINELNTTKDFISLYEEVIPCTQTLPLLLLHKESLISKLLSRLIAALSRDLLEEFVPISFPAPSADREPDIIEQILTSSWSYIMMYLQKYLIHNPSEVLKVTSKLRYYPKEYVRKFMAEAMSFVLRNAPDQQLERGIKKVIKEAVKKPYRESGVELLLYNIMKGCSSRLHSKAERVFNY</sequence>
<accession>A0ACB0KR31</accession>
<proteinExistence type="predicted"/>
<dbReference type="EMBL" id="CASHSV030000311">
    <property type="protein sequence ID" value="CAJ2658943.1"/>
    <property type="molecule type" value="Genomic_DNA"/>
</dbReference>
<protein>
    <submittedName>
        <fullName evidence="1">Uncharacterized protein</fullName>
    </submittedName>
</protein>
<gene>
    <name evidence="1" type="ORF">MILVUS5_LOCUS25233</name>
</gene>
<dbReference type="Proteomes" id="UP001177021">
    <property type="component" value="Unassembled WGS sequence"/>
</dbReference>
<organism evidence="1 2">
    <name type="scientific">Trifolium pratense</name>
    <name type="common">Red clover</name>
    <dbReference type="NCBI Taxonomy" id="57577"/>
    <lineage>
        <taxon>Eukaryota</taxon>
        <taxon>Viridiplantae</taxon>
        <taxon>Streptophyta</taxon>
        <taxon>Embryophyta</taxon>
        <taxon>Tracheophyta</taxon>
        <taxon>Spermatophyta</taxon>
        <taxon>Magnoliopsida</taxon>
        <taxon>eudicotyledons</taxon>
        <taxon>Gunneridae</taxon>
        <taxon>Pentapetalae</taxon>
        <taxon>rosids</taxon>
        <taxon>fabids</taxon>
        <taxon>Fabales</taxon>
        <taxon>Fabaceae</taxon>
        <taxon>Papilionoideae</taxon>
        <taxon>50 kb inversion clade</taxon>
        <taxon>NPAAA clade</taxon>
        <taxon>Hologalegina</taxon>
        <taxon>IRL clade</taxon>
        <taxon>Trifolieae</taxon>
        <taxon>Trifolium</taxon>
    </lineage>
</organism>